<reference evidence="2 3" key="1">
    <citation type="submission" date="2014-04" db="EMBL/GenBank/DDBJ databases">
        <authorList>
            <consortium name="DOE Joint Genome Institute"/>
            <person name="Kuo A."/>
            <person name="Girlanda M."/>
            <person name="Perotto S."/>
            <person name="Kohler A."/>
            <person name="Nagy L.G."/>
            <person name="Floudas D."/>
            <person name="Copeland A."/>
            <person name="Barry K.W."/>
            <person name="Cichocki N."/>
            <person name="Veneault-Fourrey C."/>
            <person name="LaButti K."/>
            <person name="Lindquist E.A."/>
            <person name="Lipzen A."/>
            <person name="Lundell T."/>
            <person name="Morin E."/>
            <person name="Murat C."/>
            <person name="Sun H."/>
            <person name="Tunlid A."/>
            <person name="Henrissat B."/>
            <person name="Grigoriev I.V."/>
            <person name="Hibbett D.S."/>
            <person name="Martin F."/>
            <person name="Nordberg H.P."/>
            <person name="Cantor M.N."/>
            <person name="Hua S.X."/>
        </authorList>
    </citation>
    <scope>NUCLEOTIDE SEQUENCE [LARGE SCALE GENOMIC DNA]</scope>
    <source>
        <strain evidence="2 3">MUT 4182</strain>
    </source>
</reference>
<gene>
    <name evidence="2" type="ORF">M407DRAFT_31344</name>
</gene>
<dbReference type="Proteomes" id="UP000054248">
    <property type="component" value="Unassembled WGS sequence"/>
</dbReference>
<dbReference type="HOGENOM" id="CLU_1020115_0_0_1"/>
<feature type="region of interest" description="Disordered" evidence="1">
    <location>
        <begin position="235"/>
        <end position="273"/>
    </location>
</feature>
<evidence type="ECO:0000313" key="2">
    <source>
        <dbReference type="EMBL" id="KIO18985.1"/>
    </source>
</evidence>
<evidence type="ECO:0000256" key="1">
    <source>
        <dbReference type="SAM" id="MobiDB-lite"/>
    </source>
</evidence>
<keyword evidence="3" id="KW-1185">Reference proteome</keyword>
<evidence type="ECO:0000313" key="3">
    <source>
        <dbReference type="Proteomes" id="UP000054248"/>
    </source>
</evidence>
<dbReference type="EMBL" id="KN823247">
    <property type="protein sequence ID" value="KIO18985.1"/>
    <property type="molecule type" value="Genomic_DNA"/>
</dbReference>
<sequence>MAQAFFPCIASLPQPSNWDCSQRAGKTCLWGFCDYCCVNSGYQLLYMCPCPSPNHRIRPNNEPYFAPNHSVFYKRTHTSSIRIVSPLTGNLECAAGSAWSNLVAGDWKEVQELLREQAEYRLIPEGITVFLCIWSQEDSAPAIYIRVIRSGRAWSLGDDRGLLEQMDWIPGQAVGRVFKSWEWLWESLMDIVNRLLCNTHLKICPQAVTGAQQTRRLAMTSGMMNPARPYAAAETPKRMQQQSSATYMKPKPALAPESTRAKARQAVGRVLKS</sequence>
<proteinExistence type="predicted"/>
<protein>
    <submittedName>
        <fullName evidence="2">Uncharacterized protein</fullName>
    </submittedName>
</protein>
<organism evidence="2 3">
    <name type="scientific">Tulasnella calospora MUT 4182</name>
    <dbReference type="NCBI Taxonomy" id="1051891"/>
    <lineage>
        <taxon>Eukaryota</taxon>
        <taxon>Fungi</taxon>
        <taxon>Dikarya</taxon>
        <taxon>Basidiomycota</taxon>
        <taxon>Agaricomycotina</taxon>
        <taxon>Agaricomycetes</taxon>
        <taxon>Cantharellales</taxon>
        <taxon>Tulasnellaceae</taxon>
        <taxon>Tulasnella</taxon>
    </lineage>
</organism>
<reference evidence="3" key="2">
    <citation type="submission" date="2015-01" db="EMBL/GenBank/DDBJ databases">
        <title>Evolutionary Origins and Diversification of the Mycorrhizal Mutualists.</title>
        <authorList>
            <consortium name="DOE Joint Genome Institute"/>
            <consortium name="Mycorrhizal Genomics Consortium"/>
            <person name="Kohler A."/>
            <person name="Kuo A."/>
            <person name="Nagy L.G."/>
            <person name="Floudas D."/>
            <person name="Copeland A."/>
            <person name="Barry K.W."/>
            <person name="Cichocki N."/>
            <person name="Veneault-Fourrey C."/>
            <person name="LaButti K."/>
            <person name="Lindquist E.A."/>
            <person name="Lipzen A."/>
            <person name="Lundell T."/>
            <person name="Morin E."/>
            <person name="Murat C."/>
            <person name="Riley R."/>
            <person name="Ohm R."/>
            <person name="Sun H."/>
            <person name="Tunlid A."/>
            <person name="Henrissat B."/>
            <person name="Grigoriev I.V."/>
            <person name="Hibbett D.S."/>
            <person name="Martin F."/>
        </authorList>
    </citation>
    <scope>NUCLEOTIDE SEQUENCE [LARGE SCALE GENOMIC DNA]</scope>
    <source>
        <strain evidence="3">MUT 4182</strain>
    </source>
</reference>
<name>A0A0C3PVJ9_9AGAM</name>
<accession>A0A0C3PVJ9</accession>
<dbReference type="AlphaFoldDB" id="A0A0C3PVJ9"/>